<keyword evidence="3" id="KW-1185">Reference proteome</keyword>
<evidence type="ECO:0008006" key="4">
    <source>
        <dbReference type="Google" id="ProtNLM"/>
    </source>
</evidence>
<keyword evidence="1" id="KW-0812">Transmembrane</keyword>
<dbReference type="RefSeq" id="WP_344137628.1">
    <property type="nucleotide sequence ID" value="NZ_BAAALT010000215.1"/>
</dbReference>
<reference evidence="3" key="1">
    <citation type="journal article" date="2019" name="Int. J. Syst. Evol. Microbiol.">
        <title>The Global Catalogue of Microorganisms (GCM) 10K type strain sequencing project: providing services to taxonomists for standard genome sequencing and annotation.</title>
        <authorList>
            <consortium name="The Broad Institute Genomics Platform"/>
            <consortium name="The Broad Institute Genome Sequencing Center for Infectious Disease"/>
            <person name="Wu L."/>
            <person name="Ma J."/>
        </authorList>
    </citation>
    <scope>NUCLEOTIDE SEQUENCE [LARGE SCALE GENOMIC DNA]</scope>
    <source>
        <strain evidence="3">JCM 13250</strain>
    </source>
</reference>
<evidence type="ECO:0000313" key="2">
    <source>
        <dbReference type="EMBL" id="GAA1824933.1"/>
    </source>
</evidence>
<protein>
    <recommendedName>
        <fullName evidence="4">DUF4386 family protein</fullName>
    </recommendedName>
</protein>
<feature type="transmembrane region" description="Helical" evidence="1">
    <location>
        <begin position="50"/>
        <end position="71"/>
    </location>
</feature>
<feature type="transmembrane region" description="Helical" evidence="1">
    <location>
        <begin position="7"/>
        <end position="30"/>
    </location>
</feature>
<dbReference type="Proteomes" id="UP001500218">
    <property type="component" value="Unassembled WGS sequence"/>
</dbReference>
<keyword evidence="1" id="KW-0472">Membrane</keyword>
<feature type="transmembrane region" description="Helical" evidence="1">
    <location>
        <begin position="192"/>
        <end position="213"/>
    </location>
</feature>
<name>A0ABP4YNA6_9ACTN</name>
<dbReference type="EMBL" id="BAAALT010000215">
    <property type="protein sequence ID" value="GAA1824933.1"/>
    <property type="molecule type" value="Genomic_DNA"/>
</dbReference>
<organism evidence="2 3">
    <name type="scientific">Luedemannella flava</name>
    <dbReference type="NCBI Taxonomy" id="349316"/>
    <lineage>
        <taxon>Bacteria</taxon>
        <taxon>Bacillati</taxon>
        <taxon>Actinomycetota</taxon>
        <taxon>Actinomycetes</taxon>
        <taxon>Micromonosporales</taxon>
        <taxon>Micromonosporaceae</taxon>
        <taxon>Luedemannella</taxon>
    </lineage>
</organism>
<feature type="transmembrane region" description="Helical" evidence="1">
    <location>
        <begin position="162"/>
        <end position="186"/>
    </location>
</feature>
<keyword evidence="1" id="KW-1133">Transmembrane helix</keyword>
<sequence>MNHDVRWGGVAGAGAVVLVVTSRMICGSVPRIDESPESIAAYVVGHRDQILVASVLFAVAMVLVVWFGAVLAETFRRAGSSGVLPALVLTGFAVLATLGVLVTSVMAGMTYAVTAHPALQPIAVAPYTALAVVGTVAGVVAALPLTASAVAIVRTGVFPRWLAWLAGAAAATKFLAAFAVGGAGVFLPGGVLVAFVPAVLALGWVISTTALLIREHVPVMTGAARPLRHA</sequence>
<evidence type="ECO:0000256" key="1">
    <source>
        <dbReference type="SAM" id="Phobius"/>
    </source>
</evidence>
<evidence type="ECO:0000313" key="3">
    <source>
        <dbReference type="Proteomes" id="UP001500218"/>
    </source>
</evidence>
<feature type="transmembrane region" description="Helical" evidence="1">
    <location>
        <begin position="127"/>
        <end position="150"/>
    </location>
</feature>
<gene>
    <name evidence="2" type="ORF">GCM10009682_51310</name>
</gene>
<feature type="transmembrane region" description="Helical" evidence="1">
    <location>
        <begin position="83"/>
        <end position="107"/>
    </location>
</feature>
<comment type="caution">
    <text evidence="2">The sequence shown here is derived from an EMBL/GenBank/DDBJ whole genome shotgun (WGS) entry which is preliminary data.</text>
</comment>
<accession>A0ABP4YNA6</accession>
<proteinExistence type="predicted"/>